<dbReference type="InterPro" id="IPR020422">
    <property type="entry name" value="TYR_PHOSPHATASE_DUAL_dom"/>
</dbReference>
<evidence type="ECO:0000256" key="6">
    <source>
        <dbReference type="ARBA" id="ARBA00023128"/>
    </source>
</evidence>
<evidence type="ECO:0000256" key="5">
    <source>
        <dbReference type="ARBA" id="ARBA00022792"/>
    </source>
</evidence>
<dbReference type="KEGG" id="sfm:108934797"/>
<dbReference type="InterPro" id="IPR000340">
    <property type="entry name" value="Dual-sp_phosphatase_cat-dom"/>
</dbReference>
<dbReference type="Gene3D" id="3.90.190.10">
    <property type="entry name" value="Protein tyrosine phosphatase superfamily"/>
    <property type="match status" value="1"/>
</dbReference>
<keyword evidence="6" id="KW-0496">Mitochondrion</keyword>
<evidence type="ECO:0000313" key="13">
    <source>
        <dbReference type="Proteomes" id="UP000034805"/>
    </source>
</evidence>
<dbReference type="InterPro" id="IPR029021">
    <property type="entry name" value="Prot-tyrosine_phosphatase-like"/>
</dbReference>
<comment type="catalytic activity">
    <reaction evidence="9">
        <text>O-phospho-L-threonyl-[protein] + H2O = L-threonyl-[protein] + phosphate</text>
        <dbReference type="Rhea" id="RHEA:47004"/>
        <dbReference type="Rhea" id="RHEA-COMP:11060"/>
        <dbReference type="Rhea" id="RHEA-COMP:11605"/>
        <dbReference type="ChEBI" id="CHEBI:15377"/>
        <dbReference type="ChEBI" id="CHEBI:30013"/>
        <dbReference type="ChEBI" id="CHEBI:43474"/>
        <dbReference type="ChEBI" id="CHEBI:61977"/>
        <dbReference type="EC" id="3.1.3.16"/>
    </reaction>
</comment>
<evidence type="ECO:0000256" key="3">
    <source>
        <dbReference type="ARBA" id="ARBA00008601"/>
    </source>
</evidence>
<proteinExistence type="inferred from homology"/>
<keyword evidence="5" id="KW-0999">Mitochondrion inner membrane</keyword>
<dbReference type="SMART" id="SM00195">
    <property type="entry name" value="DSPc"/>
    <property type="match status" value="1"/>
</dbReference>
<reference evidence="12 13" key="1">
    <citation type="submission" date="2015-08" db="EMBL/GenBank/DDBJ databases">
        <title>The genome of the Asian arowana (Scleropages formosus).</title>
        <authorList>
            <person name="Tan M.H."/>
            <person name="Gan H.M."/>
            <person name="Croft L.J."/>
            <person name="Austin C.M."/>
        </authorList>
    </citation>
    <scope>NUCLEOTIDE SEQUENCE [LARGE SCALE GENOMIC DNA]</scope>
    <source>
        <strain evidence="12">Aro1</strain>
    </source>
</reference>
<keyword evidence="7" id="KW-0472">Membrane</keyword>
<feature type="domain" description="Tyrosine specific protein phosphatases" evidence="11">
    <location>
        <begin position="86"/>
        <end position="144"/>
    </location>
</feature>
<protein>
    <submittedName>
        <fullName evidence="12">Uncharacterized protein</fullName>
    </submittedName>
</protein>
<evidence type="ECO:0000256" key="7">
    <source>
        <dbReference type="ARBA" id="ARBA00023136"/>
    </source>
</evidence>
<dbReference type="GO" id="GO:0004725">
    <property type="term" value="F:protein tyrosine phosphatase activity"/>
    <property type="evidence" value="ECO:0007669"/>
    <property type="project" value="TreeGrafter"/>
</dbReference>
<accession>A0A0P7WDD7</accession>
<dbReference type="PANTHER" id="PTHR46495">
    <property type="entry name" value="DUAL SPECIFICITY PROTEIN PHOSPHATASE 21"/>
    <property type="match status" value="1"/>
</dbReference>
<gene>
    <name evidence="12" type="ORF">Z043_122846</name>
</gene>
<dbReference type="SUPFAM" id="SSF52799">
    <property type="entry name" value="(Phosphotyrosine protein) phosphatases II"/>
    <property type="match status" value="1"/>
</dbReference>
<dbReference type="EMBL" id="JARO02012452">
    <property type="protein sequence ID" value="KPP59250.1"/>
    <property type="molecule type" value="Genomic_DNA"/>
</dbReference>
<dbReference type="InterPro" id="IPR000387">
    <property type="entry name" value="Tyr_Pase_dom"/>
</dbReference>
<organism evidence="12 13">
    <name type="scientific">Scleropages formosus</name>
    <name type="common">Asian bonytongue</name>
    <name type="synonym">Osteoglossum formosum</name>
    <dbReference type="NCBI Taxonomy" id="113540"/>
    <lineage>
        <taxon>Eukaryota</taxon>
        <taxon>Metazoa</taxon>
        <taxon>Chordata</taxon>
        <taxon>Craniata</taxon>
        <taxon>Vertebrata</taxon>
        <taxon>Euteleostomi</taxon>
        <taxon>Actinopterygii</taxon>
        <taxon>Neopterygii</taxon>
        <taxon>Teleostei</taxon>
        <taxon>Osteoglossocephala</taxon>
        <taxon>Osteoglossomorpha</taxon>
        <taxon>Osteoglossiformes</taxon>
        <taxon>Osteoglossidae</taxon>
        <taxon>Scleropages</taxon>
    </lineage>
</organism>
<name>A0A0P7WDD7_SCLFO</name>
<dbReference type="PRINTS" id="PR01908">
    <property type="entry name" value="ADSPHPHTASE"/>
</dbReference>
<keyword evidence="4" id="KW-0963">Cytoplasm</keyword>
<dbReference type="GO" id="GO:0017017">
    <property type="term" value="F:MAP kinase tyrosine/serine/threonine phosphatase activity"/>
    <property type="evidence" value="ECO:0007669"/>
    <property type="project" value="InterPro"/>
</dbReference>
<evidence type="ECO:0000259" key="10">
    <source>
        <dbReference type="PROSITE" id="PS50054"/>
    </source>
</evidence>
<evidence type="ECO:0000256" key="1">
    <source>
        <dbReference type="ARBA" id="ARBA00004496"/>
    </source>
</evidence>
<evidence type="ECO:0000256" key="2">
    <source>
        <dbReference type="ARBA" id="ARBA00004637"/>
    </source>
</evidence>
<dbReference type="Pfam" id="PF00782">
    <property type="entry name" value="DSPc"/>
    <property type="match status" value="1"/>
</dbReference>
<evidence type="ECO:0000256" key="4">
    <source>
        <dbReference type="ARBA" id="ARBA00022490"/>
    </source>
</evidence>
<dbReference type="Proteomes" id="UP000034805">
    <property type="component" value="Unassembled WGS sequence"/>
</dbReference>
<dbReference type="GO" id="GO:0004722">
    <property type="term" value="F:protein serine/threonine phosphatase activity"/>
    <property type="evidence" value="ECO:0007669"/>
    <property type="project" value="UniProtKB-EC"/>
</dbReference>
<comment type="similarity">
    <text evidence="3">Belongs to the protein-tyrosine phosphatase family. Non-receptor class dual specificity subfamily.</text>
</comment>
<dbReference type="OrthoDB" id="285418at2759"/>
<feature type="domain" description="Tyrosine-protein phosphatase" evidence="10">
    <location>
        <begin position="24"/>
        <end position="165"/>
    </location>
</feature>
<evidence type="ECO:0000256" key="8">
    <source>
        <dbReference type="ARBA" id="ARBA00047761"/>
    </source>
</evidence>
<sequence length="193" mass="21268">MDVTSDPPFNRFTQPPFRVPKLAGLGQITEHVFLSNSKAANNGALITALNITCIINATKKATETPVPAVDYVWVPVADCPDAPLSAHFEVVAERIRAETARSGRTLVYCNAGVSRSAALCLAYLVRYGGMTLAEAHRWVKARRPIVRPNPGFWKQLIKYEHEVHGRSTVEIIQSAVGEIPDVYEQETKDLIPC</sequence>
<evidence type="ECO:0000259" key="11">
    <source>
        <dbReference type="PROSITE" id="PS50056"/>
    </source>
</evidence>
<evidence type="ECO:0000313" key="12">
    <source>
        <dbReference type="EMBL" id="KPP59250.1"/>
    </source>
</evidence>
<dbReference type="PROSITE" id="PS50054">
    <property type="entry name" value="TYR_PHOSPHATASE_DUAL"/>
    <property type="match status" value="1"/>
</dbReference>
<comment type="caution">
    <text evidence="12">The sequence shown here is derived from an EMBL/GenBank/DDBJ whole genome shotgun (WGS) entry which is preliminary data.</text>
</comment>
<dbReference type="PROSITE" id="PS50056">
    <property type="entry name" value="TYR_PHOSPHATASE_2"/>
    <property type="match status" value="1"/>
</dbReference>
<dbReference type="PANTHER" id="PTHR46495:SF1">
    <property type="entry name" value="DUAL SPECIFICITY PHOSPHATASE 21"/>
    <property type="match status" value="1"/>
</dbReference>
<dbReference type="PRINTS" id="PR01910">
    <property type="entry name" value="ADSPHPHTASEB"/>
</dbReference>
<dbReference type="InterPro" id="IPR020420">
    <property type="entry name" value="Atypical_DUSP_subfamB"/>
</dbReference>
<evidence type="ECO:0000256" key="9">
    <source>
        <dbReference type="ARBA" id="ARBA00048336"/>
    </source>
</evidence>
<comment type="subcellular location">
    <subcellularLocation>
        <location evidence="1">Cytoplasm</location>
    </subcellularLocation>
    <subcellularLocation>
        <location evidence="2">Mitochondrion inner membrane</location>
        <topology evidence="2">Peripheral membrane protein</topology>
    </subcellularLocation>
</comment>
<dbReference type="GO" id="GO:0005743">
    <property type="term" value="C:mitochondrial inner membrane"/>
    <property type="evidence" value="ECO:0007669"/>
    <property type="project" value="UniProtKB-SubCell"/>
</dbReference>
<comment type="catalytic activity">
    <reaction evidence="8">
        <text>O-phospho-L-seryl-[protein] + H2O = L-seryl-[protein] + phosphate</text>
        <dbReference type="Rhea" id="RHEA:20629"/>
        <dbReference type="Rhea" id="RHEA-COMP:9863"/>
        <dbReference type="Rhea" id="RHEA-COMP:11604"/>
        <dbReference type="ChEBI" id="CHEBI:15377"/>
        <dbReference type="ChEBI" id="CHEBI:29999"/>
        <dbReference type="ChEBI" id="CHEBI:43474"/>
        <dbReference type="ChEBI" id="CHEBI:83421"/>
        <dbReference type="EC" id="3.1.3.16"/>
    </reaction>
</comment>
<dbReference type="AlphaFoldDB" id="A0A0P7WDD7"/>